<dbReference type="FunFam" id="3.40.50.300:FF:000102">
    <property type="entry name" value="RNA helicase, activating signal cointegrator 1"/>
    <property type="match status" value="1"/>
</dbReference>
<evidence type="ECO:0000259" key="7">
    <source>
        <dbReference type="PROSITE" id="PS51192"/>
    </source>
</evidence>
<dbReference type="SMART" id="SM00973">
    <property type="entry name" value="Sec63"/>
    <property type="match status" value="2"/>
</dbReference>
<dbReference type="InterPro" id="IPR027417">
    <property type="entry name" value="P-loop_NTPase"/>
</dbReference>
<dbReference type="InterPro" id="IPR001650">
    <property type="entry name" value="Helicase_C-like"/>
</dbReference>
<dbReference type="FunFam" id="1.10.3380.10:FF:000002">
    <property type="entry name" value="Activating signal cointegrator 1 complex subunit 3"/>
    <property type="match status" value="1"/>
</dbReference>
<dbReference type="PANTHER" id="PTHR47961:SF13">
    <property type="entry name" value="ACTIVATING SIGNAL COINTEGRATOR 1 COMPLEX SUBUNIT 3"/>
    <property type="match status" value="1"/>
</dbReference>
<dbReference type="InterPro" id="IPR057842">
    <property type="entry name" value="WH_MER3"/>
</dbReference>
<gene>
    <name evidence="9" type="ORF">GSTUAT00005002001</name>
</gene>
<dbReference type="FunFam" id="3.40.50.300:FF:000198">
    <property type="entry name" value="Activating signal cointegrator 1 complex subunit"/>
    <property type="match status" value="1"/>
</dbReference>
<dbReference type="CDD" id="cd18795">
    <property type="entry name" value="SF2_C_Ski2"/>
    <property type="match status" value="2"/>
</dbReference>
<dbReference type="SUPFAM" id="SSF52540">
    <property type="entry name" value="P-loop containing nucleoside triphosphate hydrolases"/>
    <property type="match status" value="4"/>
</dbReference>
<keyword evidence="5" id="KW-0067">ATP-binding</keyword>
<dbReference type="InterPro" id="IPR050474">
    <property type="entry name" value="Hel308_SKI2-like"/>
</dbReference>
<dbReference type="InterPro" id="IPR014001">
    <property type="entry name" value="Helicase_ATP-bd"/>
</dbReference>
<comment type="similarity">
    <text evidence="1">Belongs to the helicase family. SKI2 subfamily.</text>
</comment>
<name>A0A292PWK2_9PEZI</name>
<dbReference type="FunFam" id="3.40.50.300:FF:000062">
    <property type="entry name" value="U5 small nuclear ribonucleoprotein helicase"/>
    <property type="match status" value="1"/>
</dbReference>
<evidence type="ECO:0000256" key="4">
    <source>
        <dbReference type="ARBA" id="ARBA00022806"/>
    </source>
</evidence>
<feature type="region of interest" description="Disordered" evidence="6">
    <location>
        <begin position="157"/>
        <end position="177"/>
    </location>
</feature>
<dbReference type="FunFam" id="2.60.40.150:FF:000004">
    <property type="entry name" value="RNA helicase, activating signal cointegrator 1"/>
    <property type="match status" value="1"/>
</dbReference>
<dbReference type="Pfam" id="PF02889">
    <property type="entry name" value="Sec63"/>
    <property type="match status" value="2"/>
</dbReference>
<dbReference type="Pfam" id="PF00271">
    <property type="entry name" value="Helicase_C"/>
    <property type="match status" value="2"/>
</dbReference>
<dbReference type="Gene3D" id="3.40.50.300">
    <property type="entry name" value="P-loop containing nucleotide triphosphate hydrolases"/>
    <property type="match status" value="4"/>
</dbReference>
<dbReference type="SUPFAM" id="SSF158702">
    <property type="entry name" value="Sec63 N-terminal domain-like"/>
    <property type="match status" value="2"/>
</dbReference>
<dbReference type="GO" id="GO:0005524">
    <property type="term" value="F:ATP binding"/>
    <property type="evidence" value="ECO:0007669"/>
    <property type="project" value="UniProtKB-KW"/>
</dbReference>
<dbReference type="PANTHER" id="PTHR47961">
    <property type="entry name" value="DNA POLYMERASE THETA, PUTATIVE (AFU_ORTHOLOGUE AFUA_1G05260)-RELATED"/>
    <property type="match status" value="1"/>
</dbReference>
<keyword evidence="2" id="KW-0547">Nucleotide-binding</keyword>
<dbReference type="FunFam" id="1.10.3380.10:FF:000001">
    <property type="entry name" value="U5 small nuclear ribonucleoprotein helicase"/>
    <property type="match status" value="1"/>
</dbReference>
<dbReference type="PROSITE" id="PS51192">
    <property type="entry name" value="HELICASE_ATP_BIND_1"/>
    <property type="match status" value="2"/>
</dbReference>
<evidence type="ECO:0000256" key="2">
    <source>
        <dbReference type="ARBA" id="ARBA00022741"/>
    </source>
</evidence>
<dbReference type="FunFam" id="1.10.10.10:FF:000012">
    <property type="entry name" value="U5 small nuclear ribonucleoprotein helicase"/>
    <property type="match status" value="1"/>
</dbReference>
<dbReference type="GO" id="GO:0004386">
    <property type="term" value="F:helicase activity"/>
    <property type="evidence" value="ECO:0007669"/>
    <property type="project" value="UniProtKB-KW"/>
</dbReference>
<dbReference type="FunFam" id="3.40.50.300:FF:000231">
    <property type="entry name" value="Activating signal cointegrator 1 complex subunit 3"/>
    <property type="match status" value="1"/>
</dbReference>
<dbReference type="CDD" id="cd18022">
    <property type="entry name" value="DEXHc_ASCC3_2"/>
    <property type="match status" value="1"/>
</dbReference>
<dbReference type="SMART" id="SM00490">
    <property type="entry name" value="HELICc"/>
    <property type="match status" value="2"/>
</dbReference>
<dbReference type="PROSITE" id="PS51194">
    <property type="entry name" value="HELICASE_CTER"/>
    <property type="match status" value="2"/>
</dbReference>
<dbReference type="SMART" id="SM00382">
    <property type="entry name" value="AAA"/>
    <property type="match status" value="2"/>
</dbReference>
<sequence length="2013" mass="226517">MPTLPDQQPSPTFQWLRHLSRMDDALAHLSAFPGSHLPSSLEYGLDLPLHGEHVESLRIADEFFDELSKDGAPSSLSTGDATHLLSYDHSWLLAKCDAISTHRRPGITAVDLGKRLLDLLGSADDDQGLQSRLVDLLGLDELEFVMDLMVHRTELAPLAPPRPSQRPLSAPDSAPRLLTREERNQALIRSELEHKSFPLGPQLSQPMESYPHVYRAHDAGNTLNSWGKKYSLPIGSQTTDQKHTAQEYEEITIPATKVGTVRAGERLIQIEDMDILCRSTFRNYKSLNRMQSLVYPIAYQTNENMLICAPTGAGKTDAAMLTILHTIGMDCTPSPGVTPGDTPIYCDKDQFKIVYVAPMKALAAEIVEKLGKRLRWLGIEARELTGDMHLTKAEIVRTQIIVTTPEKWDVVTRKSTGDTELVQKVRLLIIDEVHMLHDERGAVIESLVARTQRQVESTQSMIRIVGLSATLPNYVDVAMFLKVNPYQGLFYFDASFRPVPLEQHFLGVKGKPGTKLSNENLDKTSFTKVKEMLQRNHQVMVFVHSRKETLRTARLFYQMAVDEMCVELFDNSGHDQYTQASKEMTRSKARELRELFKNGFGIHHAGMLRSDRNLMEKMFGDGLIKVLCCTATLAWGVNLPAAAVVIKGTQVYNAQKGSFMDLGILDVLQIFGRAGRPQFQQYGIGFICTTHDKLAHYLSAVTQQHPIESRFAEMIVDNLNAEVALGTVTSIEEGIQWLGYSYMFVRWKENPLVYGIERQELLDDLQLHSRRKQLIVKAARRLQQTQMIIFDEKTESLTPKHIGRIASDFYILNNSVEIFNNMMKPQATEADILTTLSLSGEFDNIQSRDTESEELENLRNTMCPCQVGGSNDSPHAKVNILLQVPGLPPEPISYISKARLDDFALVSDSAYVAQNSARICRALFHIALNRRWGNLCQVLLSICKSIERRIWSYQHPLAQFRLPLHIVQKLEELESSSSIESLRDMDSAEIGNLVHNQMMGPQISSLLATFPTISVDTEIAPLNRDVLRIHLYLTPDFRWDDKIHGSSESYWIWVENSETSEIYHYEFFILSRKKFYDDHELNFTIPLSDPLPPQIYIRAVSDRWLGAETVTPISFQHLIRPDTEAIYTPLLNLQPLPITALKDERLEMIYGKKFQYFNPMQTQLFHCLYCTPSNILLGSPTGSGKTIACELAMWWAFRENPGSKVVYIAPMKALVRERVKDWNARLTAPMRLKLVELTGDNTPDTRTIQDADIIITTPEKWDGISRSWKTRNYVRQVSLVIIDEIHLLGGDRGPILEIIVSRMNYIASQTDRPVRIMGMSTACANARDLANWLGVKDGLYNFRHSVGSLPKIPSSTNPHQVRPVPLEIYIDGFPEQRGFCPLMQSMNRPAFLAIKTHSPRKPVIIFVASRRQTRLTAKDIIAFCALEDNPRRFLHITEEELQGLLPRVKDQSLREALQFGVGLHHAGLIESDRQLVEELFTYNRIQVLVATSTLAWGVNLPAHLVIVKGTQFFDAKTEGYKDMDLTDVLQMLGRAGRPQFDTSGIARIFTQDSKKSFYKYFLHTGFPVESSLHKVVDDHLGAEVSAGTISKKQDALDYLTWTFFFRRLHKNPTYYGLEIPLEEQDSVLAMEEANRYLVDMVENSVSELSKSGCVIPRANGDLESTPLGKIASYYYLSHKTIRNLIRNAKRQATTEDCLGWVCTATEYDELPVRHNEDLLNVELSKALPFKAEKLGLPMWDPHVKAFLLIQAFISRIDLPISDYITDQNSVLDQSIRILQASIDVLAELGYLSATSAMITLMQSIKQARWPDDGVLSILPGIEPSTEKSLREKDTAAPLLPKDLASLSQLPDKGLRKLADLAGIPQSGAGRRNFLLAVSAIPQISITVAIATASTLSATLTRHNTSQSRDFRIHAPKFPKPQTEGWFVLLGDLQKDELYGLKRIGWPARGGAGRGKPSVKFSLGLPEGGALEGLDVILDVMSDGYLGLMQRTRVHLQTTQVVPGTWVEKEVGGG</sequence>
<evidence type="ECO:0000313" key="9">
    <source>
        <dbReference type="EMBL" id="CUS10860.1"/>
    </source>
</evidence>
<dbReference type="PIRSF" id="PIRSF039073">
    <property type="entry name" value="BRR2"/>
    <property type="match status" value="1"/>
</dbReference>
<evidence type="ECO:0000313" key="10">
    <source>
        <dbReference type="Proteomes" id="UP001412239"/>
    </source>
</evidence>
<dbReference type="SUPFAM" id="SSF81296">
    <property type="entry name" value="E set domains"/>
    <property type="match status" value="1"/>
</dbReference>
<dbReference type="InterPro" id="IPR036388">
    <property type="entry name" value="WH-like_DNA-bd_sf"/>
</dbReference>
<evidence type="ECO:0000256" key="3">
    <source>
        <dbReference type="ARBA" id="ARBA00022801"/>
    </source>
</evidence>
<dbReference type="InterPro" id="IPR011545">
    <property type="entry name" value="DEAD/DEAH_box_helicase_dom"/>
</dbReference>
<dbReference type="InterPro" id="IPR003593">
    <property type="entry name" value="AAA+_ATPase"/>
</dbReference>
<dbReference type="GO" id="GO:0032991">
    <property type="term" value="C:protein-containing complex"/>
    <property type="evidence" value="ECO:0007669"/>
    <property type="project" value="UniProtKB-ARBA"/>
</dbReference>
<feature type="domain" description="Helicase C-terminal" evidence="8">
    <location>
        <begin position="520"/>
        <end position="735"/>
    </location>
</feature>
<keyword evidence="3" id="KW-0378">Hydrolase</keyword>
<keyword evidence="10" id="KW-1185">Reference proteome</keyword>
<evidence type="ECO:0000256" key="5">
    <source>
        <dbReference type="ARBA" id="ARBA00022840"/>
    </source>
</evidence>
<organism evidence="9 10">
    <name type="scientific">Tuber aestivum</name>
    <name type="common">summer truffle</name>
    <dbReference type="NCBI Taxonomy" id="59557"/>
    <lineage>
        <taxon>Eukaryota</taxon>
        <taxon>Fungi</taxon>
        <taxon>Dikarya</taxon>
        <taxon>Ascomycota</taxon>
        <taxon>Pezizomycotina</taxon>
        <taxon>Pezizomycetes</taxon>
        <taxon>Pezizales</taxon>
        <taxon>Tuberaceae</taxon>
        <taxon>Tuber</taxon>
    </lineage>
</organism>
<protein>
    <submittedName>
        <fullName evidence="9">Uncharacterized protein</fullName>
    </submittedName>
</protein>
<dbReference type="SMART" id="SM00487">
    <property type="entry name" value="DEXDc"/>
    <property type="match status" value="2"/>
</dbReference>
<dbReference type="SUPFAM" id="SSF46785">
    <property type="entry name" value="Winged helix' DNA-binding domain"/>
    <property type="match status" value="1"/>
</dbReference>
<dbReference type="GO" id="GO:0016787">
    <property type="term" value="F:hydrolase activity"/>
    <property type="evidence" value="ECO:0007669"/>
    <property type="project" value="UniProtKB-KW"/>
</dbReference>
<dbReference type="Gene3D" id="1.10.3380.10">
    <property type="entry name" value="Sec63 N-terminal domain-like domain"/>
    <property type="match status" value="2"/>
</dbReference>
<dbReference type="GO" id="GO:0003676">
    <property type="term" value="F:nucleic acid binding"/>
    <property type="evidence" value="ECO:0007669"/>
    <property type="project" value="InterPro"/>
</dbReference>
<dbReference type="InterPro" id="IPR035892">
    <property type="entry name" value="C2_domain_sf"/>
</dbReference>
<feature type="domain" description="Helicase ATP-binding" evidence="7">
    <location>
        <begin position="296"/>
        <end position="489"/>
    </location>
</feature>
<dbReference type="Gene3D" id="2.60.40.150">
    <property type="entry name" value="C2 domain"/>
    <property type="match status" value="2"/>
</dbReference>
<feature type="domain" description="Helicase C-terminal" evidence="8">
    <location>
        <begin position="1399"/>
        <end position="1580"/>
    </location>
</feature>
<dbReference type="EMBL" id="LN891037">
    <property type="protein sequence ID" value="CUS10860.1"/>
    <property type="molecule type" value="Genomic_DNA"/>
</dbReference>
<evidence type="ECO:0000259" key="8">
    <source>
        <dbReference type="PROSITE" id="PS51194"/>
    </source>
</evidence>
<evidence type="ECO:0000256" key="1">
    <source>
        <dbReference type="ARBA" id="ARBA00010140"/>
    </source>
</evidence>
<dbReference type="Pfam" id="PF00270">
    <property type="entry name" value="DEAD"/>
    <property type="match status" value="2"/>
</dbReference>
<dbReference type="FunFam" id="1.10.10.10:FF:000024">
    <property type="entry name" value="U5 small nuclear ribonucleoprotein helicase"/>
    <property type="match status" value="1"/>
</dbReference>
<dbReference type="InterPro" id="IPR036390">
    <property type="entry name" value="WH_DNA-bd_sf"/>
</dbReference>
<feature type="domain" description="Helicase ATP-binding" evidence="7">
    <location>
        <begin position="1166"/>
        <end position="1341"/>
    </location>
</feature>
<dbReference type="Pfam" id="PF23445">
    <property type="entry name" value="WHD_SNRNP200"/>
    <property type="match status" value="2"/>
</dbReference>
<dbReference type="InterPro" id="IPR004179">
    <property type="entry name" value="Sec63-dom"/>
</dbReference>
<dbReference type="InterPro" id="IPR014756">
    <property type="entry name" value="Ig_E-set"/>
</dbReference>
<dbReference type="CDD" id="cd18020">
    <property type="entry name" value="DEXHc_ASCC3_1"/>
    <property type="match status" value="1"/>
</dbReference>
<keyword evidence="4" id="KW-0347">Helicase</keyword>
<reference evidence="9" key="1">
    <citation type="submission" date="2015-10" db="EMBL/GenBank/DDBJ databases">
        <authorList>
            <person name="Regsiter A."/>
            <person name="william w."/>
        </authorList>
    </citation>
    <scope>NUCLEOTIDE SEQUENCE</scope>
    <source>
        <strain evidence="9">Montdore</strain>
    </source>
</reference>
<dbReference type="Proteomes" id="UP001412239">
    <property type="component" value="Unassembled WGS sequence"/>
</dbReference>
<proteinExistence type="inferred from homology"/>
<accession>A0A292PWK2</accession>
<dbReference type="Gene3D" id="1.10.150.20">
    <property type="entry name" value="5' to 3' exonuclease, C-terminal subdomain"/>
    <property type="match status" value="1"/>
</dbReference>
<dbReference type="Gene3D" id="1.10.10.10">
    <property type="entry name" value="Winged helix-like DNA-binding domain superfamily/Winged helix DNA-binding domain"/>
    <property type="match status" value="2"/>
</dbReference>
<evidence type="ECO:0000256" key="6">
    <source>
        <dbReference type="SAM" id="MobiDB-lite"/>
    </source>
</evidence>